<feature type="transmembrane region" description="Helical" evidence="1">
    <location>
        <begin position="52"/>
        <end position="75"/>
    </location>
</feature>
<keyword evidence="1" id="KW-0812">Transmembrane</keyword>
<sequence length="287" mass="31055">MSSPSPSTSAANAFAAEALTLGYLETAVLTVLAWDIMICFTEELVVPTACGCRLATIAYFLSRIGTLLTTIMALVLKNAVIVHCEAFWIMAAITSNISASATSFLFLVQVCAIYEKSKPITIFFGAFWIAIPATNSLVAISYHLSHMGSNRCEVAIVKSLGSICLWVKAAYDTSVFIAIASRIISYTVADSVLSWQSLRGVGLPRIYRNLLQWGQLYYFVTIGVTIMAACAAVLPIPAIYRFVLAEPAVAIESIMACRLFRKVLGSTTCDEGTYPPESNIMSTILPI</sequence>
<dbReference type="OrthoDB" id="3038990at2759"/>
<feature type="transmembrane region" description="Helical" evidence="1">
    <location>
        <begin position="120"/>
        <end position="144"/>
    </location>
</feature>
<keyword evidence="1" id="KW-0472">Membrane</keyword>
<proteinExistence type="predicted"/>
<evidence type="ECO:0000313" key="3">
    <source>
        <dbReference type="EMBL" id="KZP21580.1"/>
    </source>
</evidence>
<dbReference type="STRING" id="436010.A0A166K6H5"/>
<feature type="transmembrane region" description="Helical" evidence="1">
    <location>
        <begin position="20"/>
        <end position="40"/>
    </location>
</feature>
<evidence type="ECO:0000256" key="1">
    <source>
        <dbReference type="SAM" id="Phobius"/>
    </source>
</evidence>
<feature type="transmembrane region" description="Helical" evidence="1">
    <location>
        <begin position="87"/>
        <end position="108"/>
    </location>
</feature>
<name>A0A166K6H5_9AGAM</name>
<organism evidence="3">
    <name type="scientific">Athelia psychrophila</name>
    <dbReference type="NCBI Taxonomy" id="1759441"/>
    <lineage>
        <taxon>Eukaryota</taxon>
        <taxon>Fungi</taxon>
        <taxon>Dikarya</taxon>
        <taxon>Basidiomycota</taxon>
        <taxon>Agaricomycotina</taxon>
        <taxon>Agaricomycetes</taxon>
        <taxon>Agaricomycetidae</taxon>
        <taxon>Atheliales</taxon>
        <taxon>Atheliaceae</taxon>
        <taxon>Athelia</taxon>
    </lineage>
</organism>
<protein>
    <recommendedName>
        <fullName evidence="2">DUF6533 domain-containing protein</fullName>
    </recommendedName>
</protein>
<feature type="transmembrane region" description="Helical" evidence="1">
    <location>
        <begin position="216"/>
        <end position="240"/>
    </location>
</feature>
<evidence type="ECO:0000259" key="2">
    <source>
        <dbReference type="Pfam" id="PF20151"/>
    </source>
</evidence>
<dbReference type="AlphaFoldDB" id="A0A166K6H5"/>
<accession>A0A166K6H5</accession>
<reference evidence="3" key="1">
    <citation type="journal article" date="2016" name="Mol. Biol. Evol.">
        <title>Comparative Genomics of Early-Diverging Mushroom-Forming Fungi Provides Insights into the Origins of Lignocellulose Decay Capabilities.</title>
        <authorList>
            <person name="Nagy L.G."/>
            <person name="Riley R."/>
            <person name="Tritt A."/>
            <person name="Adam C."/>
            <person name="Daum C."/>
            <person name="Floudas D."/>
            <person name="Sun H."/>
            <person name="Yadav J.S."/>
            <person name="Pangilinan J."/>
            <person name="Larsson K.H."/>
            <person name="Matsuura K."/>
            <person name="Barry K."/>
            <person name="Labutti K."/>
            <person name="Kuo R."/>
            <person name="Ohm R.A."/>
            <person name="Bhattacharya S.S."/>
            <person name="Shirouzu T."/>
            <person name="Yoshinaga Y."/>
            <person name="Martin F.M."/>
            <person name="Grigoriev I.V."/>
            <person name="Hibbett D.S."/>
        </authorList>
    </citation>
    <scope>NUCLEOTIDE SEQUENCE [LARGE SCALE GENOMIC DNA]</scope>
    <source>
        <strain evidence="3">CBS 109695</strain>
    </source>
</reference>
<dbReference type="EMBL" id="KV417546">
    <property type="protein sequence ID" value="KZP21580.1"/>
    <property type="molecule type" value="Genomic_DNA"/>
</dbReference>
<gene>
    <name evidence="3" type="ORF">FIBSPDRAFT_503819</name>
</gene>
<feature type="domain" description="DUF6533" evidence="2">
    <location>
        <begin position="23"/>
        <end position="68"/>
    </location>
</feature>
<keyword evidence="1" id="KW-1133">Transmembrane helix</keyword>
<dbReference type="Pfam" id="PF20151">
    <property type="entry name" value="DUF6533"/>
    <property type="match status" value="1"/>
</dbReference>
<dbReference type="InterPro" id="IPR045340">
    <property type="entry name" value="DUF6533"/>
</dbReference>
<feature type="transmembrane region" description="Helical" evidence="1">
    <location>
        <begin position="175"/>
        <end position="195"/>
    </location>
</feature>